<evidence type="ECO:0000259" key="1">
    <source>
        <dbReference type="Pfam" id="PF24626"/>
    </source>
</evidence>
<dbReference type="PANTHER" id="PTHR46148:SF54">
    <property type="entry name" value="RETROTRANSPOSON-LIKE PROTEIN"/>
    <property type="match status" value="1"/>
</dbReference>
<gene>
    <name evidence="2" type="ORF">Slati_3066100</name>
</gene>
<dbReference type="AlphaFoldDB" id="A0AAW2UTZ3"/>
<dbReference type="InterPro" id="IPR056924">
    <property type="entry name" value="SH3_Tf2-1"/>
</dbReference>
<dbReference type="EMBL" id="JACGWN010000011">
    <property type="protein sequence ID" value="KAL0420432.1"/>
    <property type="molecule type" value="Genomic_DNA"/>
</dbReference>
<proteinExistence type="predicted"/>
<accession>A0AAW2UTZ3</accession>
<name>A0AAW2UTZ3_9LAMI</name>
<dbReference type="PANTHER" id="PTHR46148">
    <property type="entry name" value="CHROMO DOMAIN-CONTAINING PROTEIN"/>
    <property type="match status" value="1"/>
</dbReference>
<organism evidence="2">
    <name type="scientific">Sesamum latifolium</name>
    <dbReference type="NCBI Taxonomy" id="2727402"/>
    <lineage>
        <taxon>Eukaryota</taxon>
        <taxon>Viridiplantae</taxon>
        <taxon>Streptophyta</taxon>
        <taxon>Embryophyta</taxon>
        <taxon>Tracheophyta</taxon>
        <taxon>Spermatophyta</taxon>
        <taxon>Magnoliopsida</taxon>
        <taxon>eudicotyledons</taxon>
        <taxon>Gunneridae</taxon>
        <taxon>Pentapetalae</taxon>
        <taxon>asterids</taxon>
        <taxon>lamiids</taxon>
        <taxon>Lamiales</taxon>
        <taxon>Pedaliaceae</taxon>
        <taxon>Sesamum</taxon>
    </lineage>
</organism>
<dbReference type="Pfam" id="PF24626">
    <property type="entry name" value="SH3_Tf2-1"/>
    <property type="match status" value="1"/>
</dbReference>
<reference evidence="2" key="1">
    <citation type="submission" date="2020-06" db="EMBL/GenBank/DDBJ databases">
        <authorList>
            <person name="Li T."/>
            <person name="Hu X."/>
            <person name="Zhang T."/>
            <person name="Song X."/>
            <person name="Zhang H."/>
            <person name="Dai N."/>
            <person name="Sheng W."/>
            <person name="Hou X."/>
            <person name="Wei L."/>
        </authorList>
    </citation>
    <scope>NUCLEOTIDE SEQUENCE</scope>
    <source>
        <strain evidence="2">KEN1</strain>
        <tissue evidence="2">Leaf</tissue>
    </source>
</reference>
<protein>
    <recommendedName>
        <fullName evidence="1">Tf2-1-like SH3-like domain-containing protein</fullName>
    </recommendedName>
</protein>
<sequence length="144" mass="16003">MSPIKALYGRKPPTMIGYSPGSSKLESLDSTFTQWQTILQRLKTNLQRVQQSFSATRLGSSRKLANHYFGPFRILRRIGAMAYELELPPAARIHPVFRVSLLKPCYGSPCNQVRPLTTAPLGVNLPVAPIQILDRRLIPSADGS</sequence>
<comment type="caution">
    <text evidence="2">The sequence shown here is derived from an EMBL/GenBank/DDBJ whole genome shotgun (WGS) entry which is preliminary data.</text>
</comment>
<reference evidence="2" key="2">
    <citation type="journal article" date="2024" name="Plant">
        <title>Genomic evolution and insights into agronomic trait innovations of Sesamum species.</title>
        <authorList>
            <person name="Miao H."/>
            <person name="Wang L."/>
            <person name="Qu L."/>
            <person name="Liu H."/>
            <person name="Sun Y."/>
            <person name="Le M."/>
            <person name="Wang Q."/>
            <person name="Wei S."/>
            <person name="Zheng Y."/>
            <person name="Lin W."/>
            <person name="Duan Y."/>
            <person name="Cao H."/>
            <person name="Xiong S."/>
            <person name="Wang X."/>
            <person name="Wei L."/>
            <person name="Li C."/>
            <person name="Ma Q."/>
            <person name="Ju M."/>
            <person name="Zhao R."/>
            <person name="Li G."/>
            <person name="Mu C."/>
            <person name="Tian Q."/>
            <person name="Mei H."/>
            <person name="Zhang T."/>
            <person name="Gao T."/>
            <person name="Zhang H."/>
        </authorList>
    </citation>
    <scope>NUCLEOTIDE SEQUENCE</scope>
    <source>
        <strain evidence="2">KEN1</strain>
    </source>
</reference>
<feature type="domain" description="Tf2-1-like SH3-like" evidence="1">
    <location>
        <begin position="56"/>
        <end position="105"/>
    </location>
</feature>
<evidence type="ECO:0000313" key="2">
    <source>
        <dbReference type="EMBL" id="KAL0420432.1"/>
    </source>
</evidence>